<name>A0A6N3EUR4_9BACT</name>
<protein>
    <submittedName>
        <fullName evidence="2">Uncharacterized protein</fullName>
    </submittedName>
</protein>
<feature type="compositionally biased region" description="Basic and acidic residues" evidence="1">
    <location>
        <begin position="120"/>
        <end position="131"/>
    </location>
</feature>
<dbReference type="AlphaFoldDB" id="A0A6N3EUR4"/>
<feature type="region of interest" description="Disordered" evidence="1">
    <location>
        <begin position="1"/>
        <end position="28"/>
    </location>
</feature>
<evidence type="ECO:0000256" key="1">
    <source>
        <dbReference type="SAM" id="MobiDB-lite"/>
    </source>
</evidence>
<reference evidence="2" key="1">
    <citation type="submission" date="2019-11" db="EMBL/GenBank/DDBJ databases">
        <authorList>
            <person name="Feng L."/>
        </authorList>
    </citation>
    <scope>NUCLEOTIDE SEQUENCE</scope>
    <source>
        <strain evidence="2">PclaraLFYP37</strain>
    </source>
</reference>
<dbReference type="EMBL" id="CACRUT010000016">
    <property type="protein sequence ID" value="VYU42651.1"/>
    <property type="molecule type" value="Genomic_DNA"/>
</dbReference>
<accession>A0A6N3EUR4</accession>
<feature type="compositionally biased region" description="Basic and acidic residues" evidence="1">
    <location>
        <begin position="1"/>
        <end position="21"/>
    </location>
</feature>
<organism evidence="2">
    <name type="scientific">Paraprevotella clara</name>
    <dbReference type="NCBI Taxonomy" id="454154"/>
    <lineage>
        <taxon>Bacteria</taxon>
        <taxon>Pseudomonadati</taxon>
        <taxon>Bacteroidota</taxon>
        <taxon>Bacteroidia</taxon>
        <taxon>Bacteroidales</taxon>
        <taxon>Prevotellaceae</taxon>
        <taxon>Paraprevotella</taxon>
    </lineage>
</organism>
<proteinExistence type="predicted"/>
<gene>
    <name evidence="2" type="ORF">PCLFYP37_02853</name>
</gene>
<evidence type="ECO:0000313" key="2">
    <source>
        <dbReference type="EMBL" id="VYU42651.1"/>
    </source>
</evidence>
<sequence>MANKRIVEDGMRTRFTSERQPPRSGRKPKLYTIAKKAYNVSREEWNEVKLYLLQCTPSEIDEIIDKKDTPMWVLILARGLKRNAAKGVTDVLNDMEDRLFGRAPVAPEEKDDQPVNGSVDIEKWIEENTDE</sequence>
<dbReference type="RefSeq" id="WP_412442991.1">
    <property type="nucleotide sequence ID" value="NZ_CACRUT010000016.1"/>
</dbReference>
<feature type="region of interest" description="Disordered" evidence="1">
    <location>
        <begin position="102"/>
        <end position="131"/>
    </location>
</feature>